<feature type="compositionally biased region" description="Basic and acidic residues" evidence="5">
    <location>
        <begin position="45"/>
        <end position="58"/>
    </location>
</feature>
<dbReference type="Proteomes" id="UP000011922">
    <property type="component" value="Unassembled WGS sequence"/>
</dbReference>
<feature type="transmembrane region" description="Helical" evidence="6">
    <location>
        <begin position="204"/>
        <end position="228"/>
    </location>
</feature>
<name>M5PX29_DESAF</name>
<comment type="caution">
    <text evidence="9">The sequence shown here is derived from an EMBL/GenBank/DDBJ whole genome shotgun (WGS) entry which is preliminary data.</text>
</comment>
<protein>
    <recommendedName>
        <fullName evidence="11">Yip1 domain-containing protein</fullName>
    </recommendedName>
</protein>
<dbReference type="OrthoDB" id="5469864at2"/>
<evidence type="ECO:0000259" key="8">
    <source>
        <dbReference type="Pfam" id="PF13717"/>
    </source>
</evidence>
<dbReference type="EMBL" id="AOSV01000003">
    <property type="protein sequence ID" value="EMG38525.1"/>
    <property type="molecule type" value="Genomic_DNA"/>
</dbReference>
<feature type="domain" description="Zinc finger/thioredoxin putative" evidence="8">
    <location>
        <begin position="1"/>
        <end position="36"/>
    </location>
</feature>
<feature type="region of interest" description="Disordered" evidence="5">
    <location>
        <begin position="36"/>
        <end position="114"/>
    </location>
</feature>
<dbReference type="Pfam" id="PF04893">
    <property type="entry name" value="Yip1"/>
    <property type="match status" value="1"/>
</dbReference>
<dbReference type="Pfam" id="PF13717">
    <property type="entry name" value="Zn_ribbon_4"/>
    <property type="match status" value="1"/>
</dbReference>
<evidence type="ECO:0000256" key="3">
    <source>
        <dbReference type="ARBA" id="ARBA00022989"/>
    </source>
</evidence>
<feature type="transmembrane region" description="Helical" evidence="6">
    <location>
        <begin position="298"/>
        <end position="322"/>
    </location>
</feature>
<keyword evidence="4 6" id="KW-0472">Membrane</keyword>
<feature type="domain" description="Yip1" evidence="7">
    <location>
        <begin position="191"/>
        <end position="359"/>
    </location>
</feature>
<sequence>MLIKCPECGFSRDVPEEKLPASVSLATCPKCKSKFKFRNLPESTRQQDKPGSRPHAEPIQETQTPRRRPEFPDTTPVEITQSRDDQTRHSPASTTGEQANQPRKAGAAPAKPLSKITGDIWQSLESMRPKQPGNTPEEERQVLPSLEQLELDPDEQSAARRQGGAPLIDVPWERMDKFGLAGGFWQTLKRAMLRPQDFFGHMPLHGLAMPLAFFLVIGCVQIAAQLFWDSAGMTFLDLFLQRPDAEQSGLSLGEGGYLLFIIYPLILTVALFAIAGLHHLFLMASQAAQRGFEATFRAVAYGSAPLVLAVIPFIGDLVGLAWNVSITIIAYRYIHRTSYTRVGLAMLIPLVALLLIGLYFRMVS</sequence>
<gene>
    <name evidence="9" type="ORF">PCS_00153</name>
</gene>
<dbReference type="InterPro" id="IPR006977">
    <property type="entry name" value="Yip1_dom"/>
</dbReference>
<dbReference type="PATRIC" id="fig|1262666.3.peg.154"/>
<organism evidence="9 10">
    <name type="scientific">Desulfocurvibacter africanus PCS</name>
    <dbReference type="NCBI Taxonomy" id="1262666"/>
    <lineage>
        <taxon>Bacteria</taxon>
        <taxon>Pseudomonadati</taxon>
        <taxon>Thermodesulfobacteriota</taxon>
        <taxon>Desulfovibrionia</taxon>
        <taxon>Desulfovibrionales</taxon>
        <taxon>Desulfovibrionaceae</taxon>
        <taxon>Desulfocurvibacter</taxon>
    </lineage>
</organism>
<feature type="transmembrane region" description="Helical" evidence="6">
    <location>
        <begin position="342"/>
        <end position="360"/>
    </location>
</feature>
<keyword evidence="3 6" id="KW-1133">Transmembrane helix</keyword>
<evidence type="ECO:0000256" key="5">
    <source>
        <dbReference type="SAM" id="MobiDB-lite"/>
    </source>
</evidence>
<evidence type="ECO:0000256" key="2">
    <source>
        <dbReference type="ARBA" id="ARBA00022692"/>
    </source>
</evidence>
<proteinExistence type="predicted"/>
<evidence type="ECO:0000313" key="9">
    <source>
        <dbReference type="EMBL" id="EMG38525.1"/>
    </source>
</evidence>
<feature type="compositionally biased region" description="Polar residues" evidence="5">
    <location>
        <begin position="89"/>
        <end position="101"/>
    </location>
</feature>
<evidence type="ECO:0000313" key="10">
    <source>
        <dbReference type="Proteomes" id="UP000011922"/>
    </source>
</evidence>
<keyword evidence="2 6" id="KW-0812">Transmembrane</keyword>
<dbReference type="InterPro" id="IPR011723">
    <property type="entry name" value="Znf/thioredoxin_put"/>
</dbReference>
<accession>M5PX29</accession>
<evidence type="ECO:0008006" key="11">
    <source>
        <dbReference type="Google" id="ProtNLM"/>
    </source>
</evidence>
<feature type="transmembrane region" description="Helical" evidence="6">
    <location>
        <begin position="257"/>
        <end position="277"/>
    </location>
</feature>
<evidence type="ECO:0000256" key="1">
    <source>
        <dbReference type="ARBA" id="ARBA00004141"/>
    </source>
</evidence>
<reference evidence="9 10" key="1">
    <citation type="journal article" date="2013" name="Genome Announc.">
        <title>Draft Genome Sequence for Desulfovibrio africanus Strain PCS.</title>
        <authorList>
            <person name="Brown S.D."/>
            <person name="Utturkar S.M."/>
            <person name="Arkin A.P."/>
            <person name="Deutschbauer A.M."/>
            <person name="Elias D.A."/>
            <person name="Hazen T.C."/>
            <person name="Chakraborty R."/>
        </authorList>
    </citation>
    <scope>NUCLEOTIDE SEQUENCE [LARGE SCALE GENOMIC DNA]</scope>
    <source>
        <strain evidence="9 10">PCS</strain>
    </source>
</reference>
<evidence type="ECO:0000259" key="7">
    <source>
        <dbReference type="Pfam" id="PF04893"/>
    </source>
</evidence>
<comment type="subcellular location">
    <subcellularLocation>
        <location evidence="1">Membrane</location>
        <topology evidence="1">Multi-pass membrane protein</topology>
    </subcellularLocation>
</comment>
<evidence type="ECO:0000256" key="6">
    <source>
        <dbReference type="SAM" id="Phobius"/>
    </source>
</evidence>
<dbReference type="GO" id="GO:0016020">
    <property type="term" value="C:membrane"/>
    <property type="evidence" value="ECO:0007669"/>
    <property type="project" value="UniProtKB-SubCell"/>
</dbReference>
<dbReference type="AlphaFoldDB" id="M5PX29"/>
<evidence type="ECO:0000256" key="4">
    <source>
        <dbReference type="ARBA" id="ARBA00023136"/>
    </source>
</evidence>